<feature type="coiled-coil region" evidence="4">
    <location>
        <begin position="163"/>
        <end position="190"/>
    </location>
</feature>
<evidence type="ECO:0000256" key="3">
    <source>
        <dbReference type="ARBA" id="ARBA00023163"/>
    </source>
</evidence>
<evidence type="ECO:0000256" key="2">
    <source>
        <dbReference type="ARBA" id="ARBA00023125"/>
    </source>
</evidence>
<dbReference type="GO" id="GO:0000981">
    <property type="term" value="F:DNA-binding transcription factor activity, RNA polymerase II-specific"/>
    <property type="evidence" value="ECO:0007669"/>
    <property type="project" value="TreeGrafter"/>
</dbReference>
<dbReference type="SMART" id="SM00338">
    <property type="entry name" value="BRLZ"/>
    <property type="match status" value="1"/>
</dbReference>
<feature type="domain" description="BZIP" evidence="5">
    <location>
        <begin position="151"/>
        <end position="208"/>
    </location>
</feature>
<dbReference type="PANTHER" id="PTHR11462:SF35">
    <property type="entry name" value="TRANSCRIPTION FACTOR JRA"/>
    <property type="match status" value="1"/>
</dbReference>
<dbReference type="SUPFAM" id="SSF57959">
    <property type="entry name" value="Leucine zipper domain"/>
    <property type="match status" value="1"/>
</dbReference>
<dbReference type="GO" id="GO:0042127">
    <property type="term" value="P:regulation of cell population proliferation"/>
    <property type="evidence" value="ECO:0007669"/>
    <property type="project" value="TreeGrafter"/>
</dbReference>
<feature type="non-terminal residue" evidence="6">
    <location>
        <position position="235"/>
    </location>
</feature>
<organism evidence="6">
    <name type="scientific">Darwinula stevensoni</name>
    <dbReference type="NCBI Taxonomy" id="69355"/>
    <lineage>
        <taxon>Eukaryota</taxon>
        <taxon>Metazoa</taxon>
        <taxon>Ecdysozoa</taxon>
        <taxon>Arthropoda</taxon>
        <taxon>Crustacea</taxon>
        <taxon>Oligostraca</taxon>
        <taxon>Ostracoda</taxon>
        <taxon>Podocopa</taxon>
        <taxon>Podocopida</taxon>
        <taxon>Darwinulocopina</taxon>
        <taxon>Darwinuloidea</taxon>
        <taxon>Darwinulidae</taxon>
        <taxon>Darwinula</taxon>
    </lineage>
</organism>
<dbReference type="InterPro" id="IPR050946">
    <property type="entry name" value="AP-1_TF_bZIP"/>
</dbReference>
<accession>A0A7R9A1S6</accession>
<keyword evidence="3" id="KW-0804">Transcription</keyword>
<dbReference type="Proteomes" id="UP000677054">
    <property type="component" value="Unassembled WGS sequence"/>
</dbReference>
<gene>
    <name evidence="6" type="ORF">DSTB1V02_LOCUS2888</name>
</gene>
<evidence type="ECO:0000313" key="7">
    <source>
        <dbReference type="Proteomes" id="UP000677054"/>
    </source>
</evidence>
<reference evidence="6" key="1">
    <citation type="submission" date="2020-11" db="EMBL/GenBank/DDBJ databases">
        <authorList>
            <person name="Tran Van P."/>
        </authorList>
    </citation>
    <scope>NUCLEOTIDE SEQUENCE</scope>
</reference>
<evidence type="ECO:0000313" key="6">
    <source>
        <dbReference type="EMBL" id="CAD7242948.1"/>
    </source>
</evidence>
<keyword evidence="7" id="KW-1185">Reference proteome</keyword>
<evidence type="ECO:0000256" key="4">
    <source>
        <dbReference type="SAM" id="Coils"/>
    </source>
</evidence>
<dbReference type="InterPro" id="IPR046347">
    <property type="entry name" value="bZIP_sf"/>
</dbReference>
<dbReference type="PROSITE" id="PS50217">
    <property type="entry name" value="BZIP"/>
    <property type="match status" value="1"/>
</dbReference>
<keyword evidence="1" id="KW-0805">Transcription regulation</keyword>
<dbReference type="AlphaFoldDB" id="A0A7R9A1S6"/>
<evidence type="ECO:0000256" key="1">
    <source>
        <dbReference type="ARBA" id="ARBA00023015"/>
    </source>
</evidence>
<dbReference type="GO" id="GO:0051726">
    <property type="term" value="P:regulation of cell cycle"/>
    <property type="evidence" value="ECO:0007669"/>
    <property type="project" value="TreeGrafter"/>
</dbReference>
<dbReference type="CDD" id="cd14696">
    <property type="entry name" value="bZIP_Jun"/>
    <property type="match status" value="1"/>
</dbReference>
<keyword evidence="4" id="KW-0175">Coiled coil</keyword>
<evidence type="ECO:0000259" key="5">
    <source>
        <dbReference type="PROSITE" id="PS50217"/>
    </source>
</evidence>
<dbReference type="InterPro" id="IPR005643">
    <property type="entry name" value="JNK"/>
</dbReference>
<dbReference type="InterPro" id="IPR004827">
    <property type="entry name" value="bZIP"/>
</dbReference>
<dbReference type="GO" id="GO:0000978">
    <property type="term" value="F:RNA polymerase II cis-regulatory region sequence-specific DNA binding"/>
    <property type="evidence" value="ECO:0007669"/>
    <property type="project" value="TreeGrafter"/>
</dbReference>
<dbReference type="EMBL" id="CAJPEV010000341">
    <property type="protein sequence ID" value="CAG0884215.1"/>
    <property type="molecule type" value="Genomic_DNA"/>
</dbReference>
<dbReference type="OrthoDB" id="2187714at2759"/>
<protein>
    <recommendedName>
        <fullName evidence="5">BZIP domain-containing protein</fullName>
    </recommendedName>
</protein>
<dbReference type="PROSITE" id="PS00036">
    <property type="entry name" value="BZIP_BASIC"/>
    <property type="match status" value="1"/>
</dbReference>
<dbReference type="PANTHER" id="PTHR11462">
    <property type="entry name" value="JUN TRANSCRIPTION FACTOR-RELATED"/>
    <property type="match status" value="1"/>
</dbReference>
<name>A0A7R9A1S6_9CRUS</name>
<dbReference type="Pfam" id="PF00170">
    <property type="entry name" value="bZIP_1"/>
    <property type="match status" value="1"/>
</dbReference>
<proteinExistence type="predicted"/>
<dbReference type="EMBL" id="LR899858">
    <property type="protein sequence ID" value="CAD7242948.1"/>
    <property type="molecule type" value="Genomic_DNA"/>
</dbReference>
<keyword evidence="2" id="KW-0238">DNA-binding</keyword>
<dbReference type="Pfam" id="PF03957">
    <property type="entry name" value="Jun"/>
    <property type="match status" value="1"/>
</dbReference>
<dbReference type="Gene3D" id="1.20.5.170">
    <property type="match status" value="1"/>
</dbReference>
<dbReference type="GO" id="GO:0005667">
    <property type="term" value="C:transcription regulator complex"/>
    <property type="evidence" value="ECO:0007669"/>
    <property type="project" value="TreeGrafter"/>
</dbReference>
<sequence length="235" mass="26097">MSTELSLYGDETGSFFMSANRKRLHLDLNACKPGAKKVKMNAAVLSSPDLNMLKLASPDLERFIIQQNGLVTTTPTPTGIASILFPRQATEEQENYARGFTDALNAIRQLEHQPGVPLDMVPPLTSPMCYTDLDSVKSEDNSCDNVETCPKRERNRIAASKCRQRKLEKISKLEDRVRQLKGENAELSGVVHKLRAHVCTLKEKILSHVKDGCTLMVAPDFLVKDEDSIIISSQA</sequence>